<name>A0A8J4QKI8_9ROSI</name>
<evidence type="ECO:0008006" key="5">
    <source>
        <dbReference type="Google" id="ProtNLM"/>
    </source>
</evidence>
<dbReference type="InterPro" id="IPR011990">
    <property type="entry name" value="TPR-like_helical_dom_sf"/>
</dbReference>
<dbReference type="NCBIfam" id="TIGR00756">
    <property type="entry name" value="PPR"/>
    <property type="match status" value="3"/>
</dbReference>
<comment type="caution">
    <text evidence="3">The sequence shown here is derived from an EMBL/GenBank/DDBJ whole genome shotgun (WGS) entry which is preliminary data.</text>
</comment>
<dbReference type="PROSITE" id="PS51375">
    <property type="entry name" value="PPR"/>
    <property type="match status" value="1"/>
</dbReference>
<dbReference type="Pfam" id="PF20431">
    <property type="entry name" value="E_motif"/>
    <property type="match status" value="1"/>
</dbReference>
<dbReference type="EMBL" id="JRKL02008731">
    <property type="protein sequence ID" value="KAF3946703.1"/>
    <property type="molecule type" value="Genomic_DNA"/>
</dbReference>
<gene>
    <name evidence="3" type="ORF">CMV_027059</name>
</gene>
<dbReference type="AlphaFoldDB" id="A0A8J4QKI8"/>
<dbReference type="PANTHER" id="PTHR47926:SF413">
    <property type="entry name" value="REPEAT (TPR)-LIKE SUPERFAMILY PROTEIN, PUTATIVE-RELATED"/>
    <property type="match status" value="1"/>
</dbReference>
<dbReference type="PANTHER" id="PTHR47926">
    <property type="entry name" value="PENTATRICOPEPTIDE REPEAT-CONTAINING PROTEIN"/>
    <property type="match status" value="1"/>
</dbReference>
<dbReference type="GO" id="GO:0003723">
    <property type="term" value="F:RNA binding"/>
    <property type="evidence" value="ECO:0007669"/>
    <property type="project" value="InterPro"/>
</dbReference>
<protein>
    <recommendedName>
        <fullName evidence="5">Pentatricopeptide repeat-containing protein</fullName>
    </recommendedName>
</protein>
<dbReference type="InterPro" id="IPR046848">
    <property type="entry name" value="E_motif"/>
</dbReference>
<dbReference type="Pfam" id="PF06694">
    <property type="entry name" value="Plant_NMP1"/>
    <property type="match status" value="1"/>
</dbReference>
<feature type="repeat" description="PPR" evidence="2">
    <location>
        <begin position="22"/>
        <end position="56"/>
    </location>
</feature>
<evidence type="ECO:0000313" key="3">
    <source>
        <dbReference type="EMBL" id="KAF3946703.1"/>
    </source>
</evidence>
<dbReference type="GO" id="GO:0009451">
    <property type="term" value="P:RNA modification"/>
    <property type="evidence" value="ECO:0007669"/>
    <property type="project" value="InterPro"/>
</dbReference>
<dbReference type="InterPro" id="IPR046960">
    <property type="entry name" value="PPR_At4g14850-like_plant"/>
</dbReference>
<proteinExistence type="predicted"/>
<dbReference type="OrthoDB" id="185373at2759"/>
<evidence type="ECO:0000313" key="4">
    <source>
        <dbReference type="Proteomes" id="UP000737018"/>
    </source>
</evidence>
<dbReference type="Pfam" id="PF01535">
    <property type="entry name" value="PPR"/>
    <property type="match status" value="1"/>
</dbReference>
<dbReference type="FunFam" id="1.25.40.10:FF:000184">
    <property type="entry name" value="Pentatricopeptide repeat-containing protein, chloroplastic"/>
    <property type="match status" value="1"/>
</dbReference>
<dbReference type="Pfam" id="PF13041">
    <property type="entry name" value="PPR_2"/>
    <property type="match status" value="1"/>
</dbReference>
<evidence type="ECO:0000256" key="2">
    <source>
        <dbReference type="PROSITE-ProRule" id="PRU00708"/>
    </source>
</evidence>
<dbReference type="Proteomes" id="UP000737018">
    <property type="component" value="Unassembled WGS sequence"/>
</dbReference>
<dbReference type="Pfam" id="PF20430">
    <property type="entry name" value="Eplus_motif"/>
    <property type="match status" value="1"/>
</dbReference>
<dbReference type="InterPro" id="IPR002885">
    <property type="entry name" value="PPR_rpt"/>
</dbReference>
<accession>A0A8J4QKI8</accession>
<keyword evidence="4" id="KW-1185">Reference proteome</keyword>
<evidence type="ECO:0000256" key="1">
    <source>
        <dbReference type="ARBA" id="ARBA00022737"/>
    </source>
</evidence>
<dbReference type="InterPro" id="IPR010604">
    <property type="entry name" value="Plant_AUG7"/>
</dbReference>
<organism evidence="3 4">
    <name type="scientific">Castanea mollissima</name>
    <name type="common">Chinese chestnut</name>
    <dbReference type="NCBI Taxonomy" id="60419"/>
    <lineage>
        <taxon>Eukaryota</taxon>
        <taxon>Viridiplantae</taxon>
        <taxon>Streptophyta</taxon>
        <taxon>Embryophyta</taxon>
        <taxon>Tracheophyta</taxon>
        <taxon>Spermatophyta</taxon>
        <taxon>Magnoliopsida</taxon>
        <taxon>eudicotyledons</taxon>
        <taxon>Gunneridae</taxon>
        <taxon>Pentapetalae</taxon>
        <taxon>rosids</taxon>
        <taxon>fabids</taxon>
        <taxon>Fagales</taxon>
        <taxon>Fagaceae</taxon>
        <taxon>Castanea</taxon>
    </lineage>
</organism>
<dbReference type="Gene3D" id="1.25.40.10">
    <property type="entry name" value="Tetratricopeptide repeat domain"/>
    <property type="match status" value="1"/>
</dbReference>
<dbReference type="GO" id="GO:0051011">
    <property type="term" value="F:microtubule minus-end binding"/>
    <property type="evidence" value="ECO:0007669"/>
    <property type="project" value="InterPro"/>
</dbReference>
<sequence length="328" mass="36923">MYAKCARLDKAYSVFDGMARRDVVSWNAMLQGLAMHGHGEKALQLFSRMNEEGFVPDKVTFISVLCACSHAGFVEEGLQYFYTMERDYGIIPEVEHYGCVIDLLGRGGRLKEAFRLVQSMPTESNAIIWGTLLGACRMHSAVDLAGEIVDHLVKLEPSDVGNFSMLSNIYAAAGDWDSVSNVRLHMRSIGIQKPSGSSSIEVDEEVHEFTVFDKSHPKSDEIYEMIDRLSTKIYPAVMCSLVTSLVISWSITEHAYNPDEEYAGVESQLRAHLESFLETARSFNMIYTKEIRPWTHMMEVPQLHGFGPAANRLLEAYKMLLKHKFGFG</sequence>
<reference evidence="3" key="1">
    <citation type="submission" date="2020-03" db="EMBL/GenBank/DDBJ databases">
        <title>Castanea mollissima Vanexum genome sequencing.</title>
        <authorList>
            <person name="Staton M."/>
        </authorList>
    </citation>
    <scope>NUCLEOTIDE SEQUENCE</scope>
    <source>
        <tissue evidence="3">Leaf</tissue>
    </source>
</reference>
<keyword evidence="1" id="KW-0677">Repeat</keyword>
<dbReference type="InterPro" id="IPR046849">
    <property type="entry name" value="E2_motif"/>
</dbReference>